<reference evidence="2" key="1">
    <citation type="journal article" date="2019" name="Int. J. Syst. Evol. Microbiol.">
        <title>The Global Catalogue of Microorganisms (GCM) 10K type strain sequencing project: providing services to taxonomists for standard genome sequencing and annotation.</title>
        <authorList>
            <consortium name="The Broad Institute Genomics Platform"/>
            <consortium name="The Broad Institute Genome Sequencing Center for Infectious Disease"/>
            <person name="Wu L."/>
            <person name="Ma J."/>
        </authorList>
    </citation>
    <scope>NUCLEOTIDE SEQUENCE [LARGE SCALE GENOMIC DNA]</scope>
    <source>
        <strain evidence="2">TBRC 5832</strain>
    </source>
</reference>
<sequence length="52" mass="5620">MAYRDSGDLVAAVAQLEQVVELARQVGHPDLADGTAMLEQVRQKLAQEAPET</sequence>
<protein>
    <submittedName>
        <fullName evidence="1">Uncharacterized protein</fullName>
    </submittedName>
</protein>
<gene>
    <name evidence="1" type="ORF">ACFO0C_17500</name>
</gene>
<evidence type="ECO:0000313" key="1">
    <source>
        <dbReference type="EMBL" id="MFC4066736.1"/>
    </source>
</evidence>
<organism evidence="1 2">
    <name type="scientific">Actinoplanes subglobosus</name>
    <dbReference type="NCBI Taxonomy" id="1547892"/>
    <lineage>
        <taxon>Bacteria</taxon>
        <taxon>Bacillati</taxon>
        <taxon>Actinomycetota</taxon>
        <taxon>Actinomycetes</taxon>
        <taxon>Micromonosporales</taxon>
        <taxon>Micromonosporaceae</taxon>
        <taxon>Actinoplanes</taxon>
    </lineage>
</organism>
<accession>A0ABV8ISV5</accession>
<dbReference type="Proteomes" id="UP001595867">
    <property type="component" value="Unassembled WGS sequence"/>
</dbReference>
<proteinExistence type="predicted"/>
<evidence type="ECO:0000313" key="2">
    <source>
        <dbReference type="Proteomes" id="UP001595867"/>
    </source>
</evidence>
<name>A0ABV8ISV5_9ACTN</name>
<keyword evidence="2" id="KW-1185">Reference proteome</keyword>
<comment type="caution">
    <text evidence="1">The sequence shown here is derived from an EMBL/GenBank/DDBJ whole genome shotgun (WGS) entry which is preliminary data.</text>
</comment>
<dbReference type="EMBL" id="JBHSBL010000016">
    <property type="protein sequence ID" value="MFC4066736.1"/>
    <property type="molecule type" value="Genomic_DNA"/>
</dbReference>
<dbReference type="RefSeq" id="WP_378067709.1">
    <property type="nucleotide sequence ID" value="NZ_JBHSBL010000016.1"/>
</dbReference>